<comment type="function">
    <text evidence="3">Required for maturation of urease via the functional incorporation of the urease nickel metallocenter.</text>
</comment>
<comment type="similarity">
    <text evidence="1 3">Belongs to the UreD family.</text>
</comment>
<dbReference type="EMBL" id="FQXE01000016">
    <property type="protein sequence ID" value="SHI25450.1"/>
    <property type="molecule type" value="Genomic_DNA"/>
</dbReference>
<evidence type="ECO:0000256" key="2">
    <source>
        <dbReference type="ARBA" id="ARBA00023186"/>
    </source>
</evidence>
<protein>
    <recommendedName>
        <fullName evidence="3">Urease accessory protein UreD</fullName>
    </recommendedName>
</protein>
<keyword evidence="2 3" id="KW-0143">Chaperone</keyword>
<dbReference type="RefSeq" id="WP_073108050.1">
    <property type="nucleotide sequence ID" value="NZ_FQXE01000016.1"/>
</dbReference>
<dbReference type="PANTHER" id="PTHR33643:SF1">
    <property type="entry name" value="UREASE ACCESSORY PROTEIN D"/>
    <property type="match status" value="1"/>
</dbReference>
<reference evidence="4 5" key="1">
    <citation type="submission" date="2016-11" db="EMBL/GenBank/DDBJ databases">
        <authorList>
            <person name="Jaros S."/>
            <person name="Januszkiewicz K."/>
            <person name="Wedrychowicz H."/>
        </authorList>
    </citation>
    <scope>NUCLEOTIDE SEQUENCE [LARGE SCALE GENOMIC DNA]</scope>
    <source>
        <strain evidence="4 5">CGMCC 1.10190</strain>
    </source>
</reference>
<dbReference type="AlphaFoldDB" id="A0A1M5ZMI0"/>
<dbReference type="GO" id="GO:0016151">
    <property type="term" value="F:nickel cation binding"/>
    <property type="evidence" value="ECO:0007669"/>
    <property type="project" value="UniProtKB-UniRule"/>
</dbReference>
<dbReference type="Proteomes" id="UP000184226">
    <property type="component" value="Unassembled WGS sequence"/>
</dbReference>
<evidence type="ECO:0000256" key="3">
    <source>
        <dbReference type="HAMAP-Rule" id="MF_01384"/>
    </source>
</evidence>
<sequence length="284" mass="31069">MTALTDEWHARLALSFSRQGPHKTVLSERRHEGPLLVQKALYPEGPGVCHVTILHPPSGIAGGDILAIDVDVQPGAHALLSTPGATRWYKANGRHAAQRVHIRLAAGARLDWLPQENIFFEQADAAAGTQLDMQTGASAIGWDITQLGSIGKAGHWAQGRLRLDTLLTLDGRPMWLDAGELCADGALRHSANGLAGFPVMATLWAFGPRLSPEQTEGLAQELPWHDSLRAGLTHMPQDKEQGLSLIRLLGMHVQDVKRVLIALWMRLRPLLLDTQGARLRLWNT</sequence>
<evidence type="ECO:0000313" key="4">
    <source>
        <dbReference type="EMBL" id="SHI25450.1"/>
    </source>
</evidence>
<dbReference type="InterPro" id="IPR002669">
    <property type="entry name" value="UreD"/>
</dbReference>
<keyword evidence="5" id="KW-1185">Reference proteome</keyword>
<evidence type="ECO:0000313" key="5">
    <source>
        <dbReference type="Proteomes" id="UP000184226"/>
    </source>
</evidence>
<dbReference type="OrthoDB" id="9798842at2"/>
<keyword evidence="3" id="KW-0963">Cytoplasm</keyword>
<name>A0A1M5ZMI0_9BURK</name>
<dbReference type="PANTHER" id="PTHR33643">
    <property type="entry name" value="UREASE ACCESSORY PROTEIN D"/>
    <property type="match status" value="1"/>
</dbReference>
<comment type="subcellular location">
    <subcellularLocation>
        <location evidence="3">Cytoplasm</location>
    </subcellularLocation>
</comment>
<accession>A0A1M5ZMI0</accession>
<dbReference type="HAMAP" id="MF_01384">
    <property type="entry name" value="UreD"/>
    <property type="match status" value="1"/>
</dbReference>
<keyword evidence="3" id="KW-0996">Nickel insertion</keyword>
<dbReference type="GO" id="GO:0005737">
    <property type="term" value="C:cytoplasm"/>
    <property type="evidence" value="ECO:0007669"/>
    <property type="project" value="UniProtKB-SubCell"/>
</dbReference>
<organism evidence="4 5">
    <name type="scientific">Pollutimonas bauzanensis</name>
    <dbReference type="NCBI Taxonomy" id="658167"/>
    <lineage>
        <taxon>Bacteria</taxon>
        <taxon>Pseudomonadati</taxon>
        <taxon>Pseudomonadota</taxon>
        <taxon>Betaproteobacteria</taxon>
        <taxon>Burkholderiales</taxon>
        <taxon>Alcaligenaceae</taxon>
        <taxon>Pollutimonas</taxon>
    </lineage>
</organism>
<evidence type="ECO:0000256" key="1">
    <source>
        <dbReference type="ARBA" id="ARBA00007177"/>
    </source>
</evidence>
<comment type="subunit">
    <text evidence="3">UreD, UreF and UreG form a complex that acts as a GTP-hydrolysis-dependent molecular chaperone, activating the urease apoprotein by helping to assemble the nickel containing metallocenter of UreC. The UreE protein probably delivers the nickel.</text>
</comment>
<dbReference type="STRING" id="658167.SAMN04488135_11639"/>
<gene>
    <name evidence="3" type="primary">ureD</name>
    <name evidence="4" type="ORF">SAMN04488135_11639</name>
</gene>
<proteinExistence type="inferred from homology"/>
<dbReference type="Pfam" id="PF01774">
    <property type="entry name" value="UreD"/>
    <property type="match status" value="1"/>
</dbReference>